<organism evidence="2 3">
    <name type="scientific">Exobacillus caeni</name>
    <dbReference type="NCBI Taxonomy" id="2574798"/>
    <lineage>
        <taxon>Bacteria</taxon>
        <taxon>Bacillati</taxon>
        <taxon>Bacillota</taxon>
        <taxon>Bacilli</taxon>
        <taxon>Bacillales</taxon>
        <taxon>Guptibacillaceae</taxon>
        <taxon>Exobacillus</taxon>
    </lineage>
</organism>
<protein>
    <submittedName>
        <fullName evidence="2">Steroid delta-isomerase</fullName>
    </submittedName>
</protein>
<sequence>MSKLAKKLAQAQLDAYNSQDIEAFLAQYSEDVTVLNFPTNSVVYTGKEAMRERYTKLFKENPNNHAELLSRIVKENIIIDQEFVTGRANGIEVDAIAIYGVKNEKISKVWFVK</sequence>
<proteinExistence type="predicted"/>
<keyword evidence="3" id="KW-1185">Reference proteome</keyword>
<dbReference type="InterPro" id="IPR008317">
    <property type="entry name" value="UCP030561"/>
</dbReference>
<dbReference type="RefSeq" id="WP_138127073.1">
    <property type="nucleotide sequence ID" value="NZ_SWLG01000008.1"/>
</dbReference>
<reference evidence="2 3" key="1">
    <citation type="submission" date="2019-04" db="EMBL/GenBank/DDBJ databases">
        <title>Bacillus caeni sp. nov., a bacterium isolated from mangrove sediment.</title>
        <authorList>
            <person name="Huang H."/>
            <person name="Mo K."/>
            <person name="Hu Y."/>
        </authorList>
    </citation>
    <scope>NUCLEOTIDE SEQUENCE [LARGE SCALE GENOMIC DNA]</scope>
    <source>
        <strain evidence="2 3">HB172195</strain>
    </source>
</reference>
<evidence type="ECO:0000259" key="1">
    <source>
        <dbReference type="Pfam" id="PF12680"/>
    </source>
</evidence>
<dbReference type="Proteomes" id="UP000308230">
    <property type="component" value="Unassembled WGS sequence"/>
</dbReference>
<dbReference type="InterPro" id="IPR032710">
    <property type="entry name" value="NTF2-like_dom_sf"/>
</dbReference>
<feature type="domain" description="SnoaL-like" evidence="1">
    <location>
        <begin position="10"/>
        <end position="108"/>
    </location>
</feature>
<accession>A0A5R9FB77</accession>
<keyword evidence="2" id="KW-0413">Isomerase</keyword>
<dbReference type="InterPro" id="IPR037401">
    <property type="entry name" value="SnoaL-like"/>
</dbReference>
<dbReference type="PIRSF" id="PIRSF030561">
    <property type="entry name" value="UCP030561"/>
    <property type="match status" value="1"/>
</dbReference>
<evidence type="ECO:0000313" key="3">
    <source>
        <dbReference type="Proteomes" id="UP000308230"/>
    </source>
</evidence>
<dbReference type="GO" id="GO:0016853">
    <property type="term" value="F:isomerase activity"/>
    <property type="evidence" value="ECO:0007669"/>
    <property type="project" value="UniProtKB-KW"/>
</dbReference>
<dbReference type="EMBL" id="SWLG01000008">
    <property type="protein sequence ID" value="TLS36875.1"/>
    <property type="molecule type" value="Genomic_DNA"/>
</dbReference>
<dbReference type="OrthoDB" id="9797498at2"/>
<gene>
    <name evidence="2" type="ORF">FCL54_13040</name>
</gene>
<dbReference type="SUPFAM" id="SSF54427">
    <property type="entry name" value="NTF2-like"/>
    <property type="match status" value="1"/>
</dbReference>
<dbReference type="Pfam" id="PF12680">
    <property type="entry name" value="SnoaL_2"/>
    <property type="match status" value="1"/>
</dbReference>
<dbReference type="AlphaFoldDB" id="A0A5R9FB77"/>
<name>A0A5R9FB77_9BACL</name>
<comment type="caution">
    <text evidence="2">The sequence shown here is derived from an EMBL/GenBank/DDBJ whole genome shotgun (WGS) entry which is preliminary data.</text>
</comment>
<dbReference type="Gene3D" id="3.10.450.50">
    <property type="match status" value="1"/>
</dbReference>
<evidence type="ECO:0000313" key="2">
    <source>
        <dbReference type="EMBL" id="TLS36875.1"/>
    </source>
</evidence>